<evidence type="ECO:0000313" key="2">
    <source>
        <dbReference type="EMBL" id="KGI23119.1"/>
    </source>
</evidence>
<dbReference type="EMBL" id="JRPQ01000006">
    <property type="protein sequence ID" value="KGI23119.1"/>
    <property type="molecule type" value="Genomic_DNA"/>
</dbReference>
<gene>
    <name evidence="2" type="ORF">HMPREF9304_00535</name>
</gene>
<protein>
    <recommendedName>
        <fullName evidence="4">Secretion protein</fullName>
    </recommendedName>
</protein>
<feature type="signal peptide" evidence="1">
    <location>
        <begin position="1"/>
        <end position="25"/>
    </location>
</feature>
<dbReference type="InterPro" id="IPR026444">
    <property type="entry name" value="Secre_tail"/>
</dbReference>
<organism evidence="2 3">
    <name type="scientific">Hoylesella timonensis S9-PR14</name>
    <dbReference type="NCBI Taxonomy" id="1401062"/>
    <lineage>
        <taxon>Bacteria</taxon>
        <taxon>Pseudomonadati</taxon>
        <taxon>Bacteroidota</taxon>
        <taxon>Bacteroidia</taxon>
        <taxon>Bacteroidales</taxon>
        <taxon>Prevotellaceae</taxon>
        <taxon>Hoylesella</taxon>
    </lineage>
</organism>
<dbReference type="AlphaFoldDB" id="A0A098YUT7"/>
<evidence type="ECO:0000256" key="1">
    <source>
        <dbReference type="SAM" id="SignalP"/>
    </source>
</evidence>
<accession>A0A098YUT7</accession>
<feature type="chain" id="PRO_5001942825" description="Secretion protein" evidence="1">
    <location>
        <begin position="26"/>
        <end position="159"/>
    </location>
</feature>
<evidence type="ECO:0000313" key="3">
    <source>
        <dbReference type="Proteomes" id="UP000029723"/>
    </source>
</evidence>
<proteinExistence type="predicted"/>
<name>A0A098YUT7_9BACT</name>
<dbReference type="RefSeq" id="WP_036925675.1">
    <property type="nucleotide sequence ID" value="NZ_JRPQ01000006.1"/>
</dbReference>
<dbReference type="OrthoDB" id="1078884at2"/>
<dbReference type="Proteomes" id="UP000029723">
    <property type="component" value="Unassembled WGS sequence"/>
</dbReference>
<reference evidence="2 3" key="1">
    <citation type="submission" date="2014-07" db="EMBL/GenBank/DDBJ databases">
        <authorList>
            <person name="McCorrison J."/>
            <person name="Sanka R."/>
            <person name="Torralba M."/>
            <person name="Gillis M."/>
            <person name="Haft D.H."/>
            <person name="Methe B."/>
            <person name="Sutton G."/>
            <person name="Nelson K.E."/>
        </authorList>
    </citation>
    <scope>NUCLEOTIDE SEQUENCE [LARGE SCALE GENOMIC DNA]</scope>
    <source>
        <strain evidence="2 3">S9-PR14</strain>
    </source>
</reference>
<dbReference type="NCBIfam" id="TIGR04183">
    <property type="entry name" value="Por_Secre_tail"/>
    <property type="match status" value="1"/>
</dbReference>
<sequence length="159" mass="17434">MLRSKKIAIVLACALAFFSKAPTYALDKLVFILNNGQQITFALADRPSFTFEGDKLIATDNTGKKQEIALTDVKDYSVENITDDIKQVATTTNQPTLVDGHVYYEGLKVATLVRIIAVNGQEIARYNAPQNGKLDINLASLAKGIYIIQAGKNTIKITR</sequence>
<comment type="caution">
    <text evidence="2">The sequence shown here is derived from an EMBL/GenBank/DDBJ whole genome shotgun (WGS) entry which is preliminary data.</text>
</comment>
<keyword evidence="1" id="KW-0732">Signal</keyword>
<evidence type="ECO:0008006" key="4">
    <source>
        <dbReference type="Google" id="ProtNLM"/>
    </source>
</evidence>